<evidence type="ECO:0000313" key="2">
    <source>
        <dbReference type="EMBL" id="MBR7748508.1"/>
    </source>
</evidence>
<dbReference type="PANTHER" id="PTHR47515:SF2">
    <property type="entry name" value="INTEGRASE CORE DOMAIN PROTEIN"/>
    <property type="match status" value="1"/>
</dbReference>
<proteinExistence type="predicted"/>
<dbReference type="GO" id="GO:0003677">
    <property type="term" value="F:DNA binding"/>
    <property type="evidence" value="ECO:0007669"/>
    <property type="project" value="InterPro"/>
</dbReference>
<dbReference type="AlphaFoldDB" id="A0A941I3F0"/>
<dbReference type="SUPFAM" id="SSF53098">
    <property type="entry name" value="Ribonuclease H-like"/>
    <property type="match status" value="1"/>
</dbReference>
<dbReference type="InterPro" id="IPR036397">
    <property type="entry name" value="RNaseH_sf"/>
</dbReference>
<feature type="domain" description="Integrase catalytic" evidence="1">
    <location>
        <begin position="195"/>
        <end position="359"/>
    </location>
</feature>
<protein>
    <submittedName>
        <fullName evidence="2">IS3 family transposase</fullName>
    </submittedName>
</protein>
<dbReference type="Pfam" id="PF01527">
    <property type="entry name" value="HTH_Tnp_1"/>
    <property type="match status" value="1"/>
</dbReference>
<accession>A0A941I3F0</accession>
<dbReference type="InterPro" id="IPR012337">
    <property type="entry name" value="RNaseH-like_sf"/>
</dbReference>
<dbReference type="Pfam" id="PF13683">
    <property type="entry name" value="rve_3"/>
    <property type="match status" value="1"/>
</dbReference>
<dbReference type="InterPro" id="IPR048020">
    <property type="entry name" value="Transpos_IS3"/>
</dbReference>
<dbReference type="RefSeq" id="WP_212685776.1">
    <property type="nucleotide sequence ID" value="NZ_JAGSPM010000025.1"/>
</dbReference>
<dbReference type="GO" id="GO:0004803">
    <property type="term" value="F:transposase activity"/>
    <property type="evidence" value="ECO:0007669"/>
    <property type="project" value="InterPro"/>
</dbReference>
<dbReference type="GO" id="GO:0015074">
    <property type="term" value="P:DNA integration"/>
    <property type="evidence" value="ECO:0007669"/>
    <property type="project" value="InterPro"/>
</dbReference>
<evidence type="ECO:0000259" key="1">
    <source>
        <dbReference type="PROSITE" id="PS50994"/>
    </source>
</evidence>
<dbReference type="PROSITE" id="PS50994">
    <property type="entry name" value="INTEGRASE"/>
    <property type="match status" value="1"/>
</dbReference>
<dbReference type="SUPFAM" id="SSF46689">
    <property type="entry name" value="Homeodomain-like"/>
    <property type="match status" value="1"/>
</dbReference>
<dbReference type="NCBIfam" id="NF033516">
    <property type="entry name" value="transpos_IS3"/>
    <property type="match status" value="1"/>
</dbReference>
<dbReference type="EMBL" id="JAGSPM010000025">
    <property type="protein sequence ID" value="MBR7748508.1"/>
    <property type="molecule type" value="Genomic_DNA"/>
</dbReference>
<dbReference type="Gene3D" id="3.30.420.10">
    <property type="entry name" value="Ribonuclease H-like superfamily/Ribonuclease H"/>
    <property type="match status" value="1"/>
</dbReference>
<dbReference type="GO" id="GO:0006313">
    <property type="term" value="P:DNA transposition"/>
    <property type="evidence" value="ECO:0007669"/>
    <property type="project" value="InterPro"/>
</dbReference>
<keyword evidence="3" id="KW-1185">Reference proteome</keyword>
<organism evidence="2 3">
    <name type="scientific">Undibacterium baiyunense</name>
    <dbReference type="NCBI Taxonomy" id="2828731"/>
    <lineage>
        <taxon>Bacteria</taxon>
        <taxon>Pseudomonadati</taxon>
        <taxon>Pseudomonadota</taxon>
        <taxon>Betaproteobacteria</taxon>
        <taxon>Burkholderiales</taxon>
        <taxon>Oxalobacteraceae</taxon>
        <taxon>Undibacterium</taxon>
    </lineage>
</organism>
<name>A0A941I3F0_9BURK</name>
<dbReference type="InterPro" id="IPR001584">
    <property type="entry name" value="Integrase_cat-core"/>
</dbReference>
<gene>
    <name evidence="2" type="ORF">KDM92_18160</name>
</gene>
<dbReference type="Proteomes" id="UP000680158">
    <property type="component" value="Unassembled WGS sequence"/>
</dbReference>
<dbReference type="InterPro" id="IPR009057">
    <property type="entry name" value="Homeodomain-like_sf"/>
</dbReference>
<dbReference type="PANTHER" id="PTHR47515">
    <property type="entry name" value="LOW CALCIUM RESPONSE LOCUS PROTEIN T"/>
    <property type="match status" value="1"/>
</dbReference>
<reference evidence="2 3" key="1">
    <citation type="submission" date="2021-04" db="EMBL/GenBank/DDBJ databases">
        <title>novel species isolated from subtropical streams in China.</title>
        <authorList>
            <person name="Lu H."/>
        </authorList>
    </citation>
    <scope>NUCLEOTIDE SEQUENCE [LARGE SCALE GENOMIC DNA]</scope>
    <source>
        <strain evidence="2 3">BYS107W</strain>
    </source>
</reference>
<comment type="caution">
    <text evidence="2">The sequence shown here is derived from an EMBL/GenBank/DDBJ whole genome shotgun (WGS) entry which is preliminary data.</text>
</comment>
<evidence type="ECO:0000313" key="3">
    <source>
        <dbReference type="Proteomes" id="UP000680158"/>
    </source>
</evidence>
<dbReference type="InterPro" id="IPR002514">
    <property type="entry name" value="Transposase_8"/>
</dbReference>
<sequence length="368" mass="43471">MRKSRFTETQIIGILKAVEAGRLVKDVCREHSVSEATYYQWKSKYGGMEAADVKRLKDLEEENRKLKMMVADLSLENHAFKEVIGFKALTPNQKRDFVKQLQEVGLSQRQACKAMQFSRSSMTYQRQTAADDEIIAVLQELAERFPERGFGKYFQLIRRRGHTWNHKRVYRVYCGLKMNRRRICKKRLPTRDPQSLAVPGEINKSWSMDFMSDALWCGRRFRTFNVVDDFNREVLAIEIDLNLLSSRVIRVLERIVAWRGFPAQIRMDNGPEFISTTLADWAQKHDVHSEFIEPGRPMQNGFIERFNRSYRQGVLDMYVFKNLHEVKERTQLWMNDYNEQCPHDSLNGMTPVEYRLFHQPQNSSNTWH</sequence>